<protein>
    <recommendedName>
        <fullName evidence="3">Tubulin/FtsZ GTPase domain-containing protein</fullName>
    </recommendedName>
</protein>
<evidence type="ECO:0000313" key="2">
    <source>
        <dbReference type="Proteomes" id="UP000238281"/>
    </source>
</evidence>
<proteinExistence type="predicted"/>
<gene>
    <name evidence="1" type="ORF">CJ673_10940</name>
</gene>
<accession>A0A2S9T050</accession>
<comment type="caution">
    <text evidence="1">The sequence shown here is derived from an EMBL/GenBank/DDBJ whole genome shotgun (WGS) entry which is preliminary data.</text>
</comment>
<sequence>MKKVTIIGLGGAGINFLNYLKKKELDNLDLKLLPLEDENIDKNLIEKEIIKDSKVFVVFGVGSNIEKYLLLSDILNQLNLTSSYIVLKPFSFEAKTKLQQFENIVEKFKDKSLKIIENDIIKSLGDNLSIKDGFENIDDEIFEFIKLELSKS</sequence>
<name>A0A2S9T050_9BACT</name>
<dbReference type="Proteomes" id="UP000238281">
    <property type="component" value="Unassembled WGS sequence"/>
</dbReference>
<dbReference type="EMBL" id="NXGE01000014">
    <property type="protein sequence ID" value="PRM92208.1"/>
    <property type="molecule type" value="Genomic_DNA"/>
</dbReference>
<dbReference type="RefSeq" id="WP_105916189.1">
    <property type="nucleotide sequence ID" value="NZ_NXGE01000014.1"/>
</dbReference>
<dbReference type="SUPFAM" id="SSF52490">
    <property type="entry name" value="Tubulin nucleotide-binding domain-like"/>
    <property type="match status" value="1"/>
</dbReference>
<organism evidence="1 2">
    <name type="scientific">Aliarcobacter cryaerophilus</name>
    <dbReference type="NCBI Taxonomy" id="28198"/>
    <lineage>
        <taxon>Bacteria</taxon>
        <taxon>Pseudomonadati</taxon>
        <taxon>Campylobacterota</taxon>
        <taxon>Epsilonproteobacteria</taxon>
        <taxon>Campylobacterales</taxon>
        <taxon>Arcobacteraceae</taxon>
        <taxon>Aliarcobacter</taxon>
    </lineage>
</organism>
<dbReference type="AlphaFoldDB" id="A0A2S9T050"/>
<evidence type="ECO:0008006" key="3">
    <source>
        <dbReference type="Google" id="ProtNLM"/>
    </source>
</evidence>
<reference evidence="1 2" key="1">
    <citation type="submission" date="2017-09" db="EMBL/GenBank/DDBJ databases">
        <title>Reassesment of A. cryaerophilus.</title>
        <authorList>
            <person name="Perez-Cataluna A."/>
            <person name="Collado L."/>
            <person name="Salgado O."/>
            <person name="Lefinanco V."/>
            <person name="Figueras M.J."/>
        </authorList>
    </citation>
    <scope>NUCLEOTIDE SEQUENCE [LARGE SCALE GENOMIC DNA]</scope>
    <source>
        <strain evidence="1 2">LMG 10210</strain>
    </source>
</reference>
<dbReference type="InterPro" id="IPR036525">
    <property type="entry name" value="Tubulin/FtsZ_GTPase_sf"/>
</dbReference>
<dbReference type="Gene3D" id="3.40.50.1440">
    <property type="entry name" value="Tubulin/FtsZ, GTPase domain"/>
    <property type="match status" value="1"/>
</dbReference>
<evidence type="ECO:0000313" key="1">
    <source>
        <dbReference type="EMBL" id="PRM92208.1"/>
    </source>
</evidence>